<dbReference type="RefSeq" id="WP_110380809.1">
    <property type="nucleotide sequence ID" value="NZ_CP029288.2"/>
</dbReference>
<feature type="domain" description="HEPN" evidence="1">
    <location>
        <begin position="7"/>
        <end position="112"/>
    </location>
</feature>
<protein>
    <submittedName>
        <fullName evidence="2">DNA-binding protein</fullName>
    </submittedName>
</protein>
<reference evidence="2 3" key="1">
    <citation type="submission" date="2018-05" db="EMBL/GenBank/DDBJ databases">
        <title>Complete Genome Sequences of Extremely Thermoacidophilic, Metal-Mobilizing Type-Strain Members of the Archaeal Family Sulfolobaceae: Acidianus brierleyi DSM-1651T, Acidianus sulfidivorans DSM-18786T, Metallosphaera hakonensis DSM-7519T, and Metallosphaera prunae DSM-10039T.</title>
        <authorList>
            <person name="Counts J.A."/>
            <person name="Kelly R.M."/>
        </authorList>
    </citation>
    <scope>NUCLEOTIDE SEQUENCE [LARGE SCALE GENOMIC DNA]</scope>
    <source>
        <strain evidence="2 3">JP7</strain>
    </source>
</reference>
<dbReference type="EMBL" id="CP029288">
    <property type="protein sequence ID" value="AWR97919.1"/>
    <property type="molecule type" value="Genomic_DNA"/>
</dbReference>
<dbReference type="Gene3D" id="1.20.120.330">
    <property type="entry name" value="Nucleotidyltransferases domain 2"/>
    <property type="match status" value="1"/>
</dbReference>
<dbReference type="SUPFAM" id="SSF81593">
    <property type="entry name" value="Nucleotidyltransferase substrate binding subunit/domain"/>
    <property type="match status" value="1"/>
</dbReference>
<keyword evidence="3" id="KW-1185">Reference proteome</keyword>
<gene>
    <name evidence="2" type="ORF">DFR86_10470</name>
</gene>
<dbReference type="AlphaFoldDB" id="A0A2U9IPD8"/>
<dbReference type="KEGG" id="asul:DFR86_10470"/>
<dbReference type="GeneID" id="36838397"/>
<evidence type="ECO:0000313" key="2">
    <source>
        <dbReference type="EMBL" id="AWR97919.1"/>
    </source>
</evidence>
<dbReference type="InterPro" id="IPR007842">
    <property type="entry name" value="HEPN_dom"/>
</dbReference>
<proteinExistence type="predicted"/>
<dbReference type="PROSITE" id="PS50910">
    <property type="entry name" value="HEPN"/>
    <property type="match status" value="1"/>
</dbReference>
<dbReference type="GO" id="GO:0003677">
    <property type="term" value="F:DNA binding"/>
    <property type="evidence" value="ECO:0007669"/>
    <property type="project" value="UniProtKB-KW"/>
</dbReference>
<name>A0A2U9IPD8_9CREN</name>
<evidence type="ECO:0000259" key="1">
    <source>
        <dbReference type="PROSITE" id="PS50910"/>
    </source>
</evidence>
<sequence length="122" mass="14453">MKTEYLYQRARQFLSASKYNYDKEFYDISAIAVEEALYMALNAKLLDLGVNIPWYLDFEGLFRILSKYSTIKVNEKEMIKRLNEIRIKLGYSIPLELDKENVKQLIDFAEKIMEQIDQHNSA</sequence>
<organism evidence="2 3">
    <name type="scientific">Acidianus sulfidivorans JP7</name>
    <dbReference type="NCBI Taxonomy" id="619593"/>
    <lineage>
        <taxon>Archaea</taxon>
        <taxon>Thermoproteota</taxon>
        <taxon>Thermoprotei</taxon>
        <taxon>Sulfolobales</taxon>
        <taxon>Sulfolobaceae</taxon>
        <taxon>Acidianus</taxon>
    </lineage>
</organism>
<dbReference type="Pfam" id="PF05168">
    <property type="entry name" value="HEPN"/>
    <property type="match status" value="1"/>
</dbReference>
<dbReference type="OrthoDB" id="36908at2157"/>
<dbReference type="Proteomes" id="UP000248410">
    <property type="component" value="Chromosome"/>
</dbReference>
<keyword evidence="2" id="KW-0238">DNA-binding</keyword>
<evidence type="ECO:0000313" key="3">
    <source>
        <dbReference type="Proteomes" id="UP000248410"/>
    </source>
</evidence>
<accession>A0A2U9IPD8</accession>
<dbReference type="SMART" id="SM00748">
    <property type="entry name" value="HEPN"/>
    <property type="match status" value="1"/>
</dbReference>